<dbReference type="OrthoDB" id="9813261at2"/>
<feature type="binding site" evidence="12">
    <location>
        <position position="293"/>
    </location>
    <ligand>
        <name>Mg(2+)</name>
        <dbReference type="ChEBI" id="CHEBI:18420"/>
        <label>1</label>
    </ligand>
</feature>
<dbReference type="PIRSF" id="PIRSF039102">
    <property type="entry name" value="Ddl/VanB"/>
    <property type="match status" value="1"/>
</dbReference>
<dbReference type="SUPFAM" id="SSF52440">
    <property type="entry name" value="PreATP-grasp domain"/>
    <property type="match status" value="1"/>
</dbReference>
<evidence type="ECO:0000256" key="8">
    <source>
        <dbReference type="ARBA" id="ARBA00022984"/>
    </source>
</evidence>
<name>A0A0D0IN65_9MICO</name>
<dbReference type="Pfam" id="PF07478">
    <property type="entry name" value="Dala_Dala_lig_C"/>
    <property type="match status" value="1"/>
</dbReference>
<evidence type="ECO:0000256" key="2">
    <source>
        <dbReference type="ARBA" id="ARBA00010871"/>
    </source>
</evidence>
<keyword evidence="12" id="KW-0460">Magnesium</keyword>
<keyword evidence="9 10" id="KW-0961">Cell wall biogenesis/degradation</keyword>
<dbReference type="HAMAP" id="MF_00047">
    <property type="entry name" value="Dala_Dala_lig"/>
    <property type="match status" value="1"/>
</dbReference>
<evidence type="ECO:0000256" key="1">
    <source>
        <dbReference type="ARBA" id="ARBA00004496"/>
    </source>
</evidence>
<dbReference type="GO" id="GO:0071555">
    <property type="term" value="P:cell wall organization"/>
    <property type="evidence" value="ECO:0007669"/>
    <property type="project" value="UniProtKB-KW"/>
</dbReference>
<keyword evidence="12" id="KW-0479">Metal-binding</keyword>
<evidence type="ECO:0000256" key="11">
    <source>
        <dbReference type="PIRSR" id="PIRSR039102-1"/>
    </source>
</evidence>
<comment type="cofactor">
    <cofactor evidence="12">
        <name>Mg(2+)</name>
        <dbReference type="ChEBI" id="CHEBI:18420"/>
    </cofactor>
    <cofactor evidence="12">
        <name>Mn(2+)</name>
        <dbReference type="ChEBI" id="CHEBI:29035"/>
    </cofactor>
    <text evidence="12">Binds 2 magnesium or manganese ions per subunit.</text>
</comment>
<dbReference type="UniPathway" id="UPA00219"/>
<comment type="pathway">
    <text evidence="10">Cell wall biogenesis; peptidoglycan biosynthesis.</text>
</comment>
<evidence type="ECO:0000256" key="7">
    <source>
        <dbReference type="ARBA" id="ARBA00022960"/>
    </source>
</evidence>
<evidence type="ECO:0000256" key="9">
    <source>
        <dbReference type="ARBA" id="ARBA00023316"/>
    </source>
</evidence>
<dbReference type="NCBIfam" id="NF002378">
    <property type="entry name" value="PRK01372.1"/>
    <property type="match status" value="1"/>
</dbReference>
<feature type="active site" evidence="11">
    <location>
        <position position="13"/>
    </location>
</feature>
<evidence type="ECO:0000313" key="15">
    <source>
        <dbReference type="EMBL" id="KIP52537.1"/>
    </source>
</evidence>
<organism evidence="15 16">
    <name type="scientific">Leucobacter komagatae</name>
    <dbReference type="NCBI Taxonomy" id="55969"/>
    <lineage>
        <taxon>Bacteria</taxon>
        <taxon>Bacillati</taxon>
        <taxon>Actinomycetota</taxon>
        <taxon>Actinomycetes</taxon>
        <taxon>Micrococcales</taxon>
        <taxon>Microbacteriaceae</taxon>
        <taxon>Leucobacter</taxon>
    </lineage>
</organism>
<dbReference type="NCBIfam" id="TIGR01205">
    <property type="entry name" value="D_ala_D_alaTIGR"/>
    <property type="match status" value="1"/>
</dbReference>
<sequence>MRISVLFGGETEERDVSVASAAQIIPALRSRGHRVLAVDTVFGAVREADEPEILSVGVGHAPPSPARLAPARRAGAALRIPQAVRQSDLVFLALHGGSGEDGRLQALLDLAGVPYTGSGPLGSGLAMDKDVSKALLRAGGLATPDWLIAPVAPGIVEAQLGFPVVVKPTAQGSTVGLSLVRNATELPAAVERAAEHGSVMIERFVAGRELTVGVLAGEPLAVGEIHLGELGVFGYAEKYQAGAVTEEFPAALPRSVSAGVRSAAAAAHRIHRLDGYSRSDFRLDAAGQAWIIETNSLPGMTATSLLPQSAAAAGIDYAELCERICQEALKRQG</sequence>
<dbReference type="Proteomes" id="UP000032120">
    <property type="component" value="Unassembled WGS sequence"/>
</dbReference>
<feature type="domain" description="ATP-grasp" evidence="14">
    <location>
        <begin position="133"/>
        <end position="326"/>
    </location>
</feature>
<evidence type="ECO:0000313" key="16">
    <source>
        <dbReference type="Proteomes" id="UP000032120"/>
    </source>
</evidence>
<dbReference type="GO" id="GO:0005829">
    <property type="term" value="C:cytosol"/>
    <property type="evidence" value="ECO:0007669"/>
    <property type="project" value="TreeGrafter"/>
</dbReference>
<dbReference type="InterPro" id="IPR011095">
    <property type="entry name" value="Dala_Dala_lig_C"/>
</dbReference>
<dbReference type="PANTHER" id="PTHR23132">
    <property type="entry name" value="D-ALANINE--D-ALANINE LIGASE"/>
    <property type="match status" value="1"/>
</dbReference>
<dbReference type="PROSITE" id="PS50975">
    <property type="entry name" value="ATP_GRASP"/>
    <property type="match status" value="1"/>
</dbReference>
<evidence type="ECO:0000256" key="4">
    <source>
        <dbReference type="ARBA" id="ARBA00022598"/>
    </source>
</evidence>
<keyword evidence="6 13" id="KW-0067">ATP-binding</keyword>
<dbReference type="PROSITE" id="PS00843">
    <property type="entry name" value="DALA_DALA_LIGASE_1"/>
    <property type="match status" value="1"/>
</dbReference>
<evidence type="ECO:0000259" key="14">
    <source>
        <dbReference type="PROSITE" id="PS50975"/>
    </source>
</evidence>
<dbReference type="InterPro" id="IPR011127">
    <property type="entry name" value="Dala_Dala_lig_N"/>
</dbReference>
<comment type="similarity">
    <text evidence="2 10">Belongs to the D-alanine--D-alanine ligase family.</text>
</comment>
<dbReference type="Gene3D" id="3.40.50.20">
    <property type="match status" value="1"/>
</dbReference>
<comment type="catalytic activity">
    <reaction evidence="10">
        <text>2 D-alanine + ATP = D-alanyl-D-alanine + ADP + phosphate + H(+)</text>
        <dbReference type="Rhea" id="RHEA:11224"/>
        <dbReference type="ChEBI" id="CHEBI:15378"/>
        <dbReference type="ChEBI" id="CHEBI:30616"/>
        <dbReference type="ChEBI" id="CHEBI:43474"/>
        <dbReference type="ChEBI" id="CHEBI:57416"/>
        <dbReference type="ChEBI" id="CHEBI:57822"/>
        <dbReference type="ChEBI" id="CHEBI:456216"/>
        <dbReference type="EC" id="6.3.2.4"/>
    </reaction>
</comment>
<comment type="function">
    <text evidence="10">Cell wall formation.</text>
</comment>
<dbReference type="GO" id="GO:0009252">
    <property type="term" value="P:peptidoglycan biosynthetic process"/>
    <property type="evidence" value="ECO:0007669"/>
    <property type="project" value="UniProtKB-UniRule"/>
</dbReference>
<keyword evidence="3 10" id="KW-0963">Cytoplasm</keyword>
<evidence type="ECO:0000256" key="12">
    <source>
        <dbReference type="PIRSR" id="PIRSR039102-3"/>
    </source>
</evidence>
<keyword evidence="12" id="KW-0464">Manganese</keyword>
<keyword evidence="16" id="KW-1185">Reference proteome</keyword>
<keyword evidence="4 10" id="KW-0436">Ligase</keyword>
<dbReference type="SUPFAM" id="SSF56059">
    <property type="entry name" value="Glutathione synthetase ATP-binding domain-like"/>
    <property type="match status" value="1"/>
</dbReference>
<dbReference type="InterPro" id="IPR013815">
    <property type="entry name" value="ATP_grasp_subdomain_1"/>
</dbReference>
<feature type="active site" evidence="11">
    <location>
        <position position="173"/>
    </location>
</feature>
<feature type="binding site" evidence="12">
    <location>
        <position position="280"/>
    </location>
    <ligand>
        <name>Mg(2+)</name>
        <dbReference type="ChEBI" id="CHEBI:18420"/>
        <label>1</label>
    </ligand>
</feature>
<dbReference type="Gene3D" id="3.30.470.20">
    <property type="entry name" value="ATP-grasp fold, B domain"/>
    <property type="match status" value="1"/>
</dbReference>
<evidence type="ECO:0000256" key="13">
    <source>
        <dbReference type="PROSITE-ProRule" id="PRU00409"/>
    </source>
</evidence>
<accession>A0A0D0IN65</accession>
<dbReference type="Gene3D" id="3.30.1490.20">
    <property type="entry name" value="ATP-grasp fold, A domain"/>
    <property type="match status" value="1"/>
</dbReference>
<dbReference type="GO" id="GO:0008716">
    <property type="term" value="F:D-alanine-D-alanine ligase activity"/>
    <property type="evidence" value="ECO:0007669"/>
    <property type="project" value="UniProtKB-UniRule"/>
</dbReference>
<dbReference type="GO" id="GO:0046872">
    <property type="term" value="F:metal ion binding"/>
    <property type="evidence" value="ECO:0007669"/>
    <property type="project" value="UniProtKB-KW"/>
</dbReference>
<dbReference type="InterPro" id="IPR016185">
    <property type="entry name" value="PreATP-grasp_dom_sf"/>
</dbReference>
<dbReference type="GO" id="GO:0008360">
    <property type="term" value="P:regulation of cell shape"/>
    <property type="evidence" value="ECO:0007669"/>
    <property type="project" value="UniProtKB-KW"/>
</dbReference>
<keyword evidence="8 10" id="KW-0573">Peptidoglycan synthesis</keyword>
<protein>
    <recommendedName>
        <fullName evidence="10">D-alanine--D-alanine ligase</fullName>
        <ecNumber evidence="10">6.3.2.4</ecNumber>
    </recommendedName>
    <alternativeName>
        <fullName evidence="10">D-Ala-D-Ala ligase</fullName>
    </alternativeName>
    <alternativeName>
        <fullName evidence="10">D-alanylalanine synthetase</fullName>
    </alternativeName>
</protein>
<evidence type="ECO:0000256" key="5">
    <source>
        <dbReference type="ARBA" id="ARBA00022741"/>
    </source>
</evidence>
<reference evidence="15 16" key="1">
    <citation type="submission" date="2015-01" db="EMBL/GenBank/DDBJ databases">
        <title>Draft genome sequence of Leucobacter komagatae strain VKM ST2845.</title>
        <authorList>
            <person name="Karlyshev A.V."/>
            <person name="Kudryashova E.B."/>
        </authorList>
    </citation>
    <scope>NUCLEOTIDE SEQUENCE [LARGE SCALE GENOMIC DNA]</scope>
    <source>
        <strain evidence="15 16">VKM ST2845</strain>
    </source>
</reference>
<dbReference type="EC" id="6.3.2.4" evidence="10"/>
<dbReference type="AlphaFoldDB" id="A0A0D0IN65"/>
<evidence type="ECO:0000256" key="10">
    <source>
        <dbReference type="HAMAP-Rule" id="MF_00047"/>
    </source>
</evidence>
<dbReference type="RefSeq" id="WP_042543960.1">
    <property type="nucleotide sequence ID" value="NZ_JXSQ01000009.1"/>
</dbReference>
<comment type="subcellular location">
    <subcellularLocation>
        <location evidence="1 10">Cytoplasm</location>
    </subcellularLocation>
</comment>
<dbReference type="EMBL" id="JXSQ01000009">
    <property type="protein sequence ID" value="KIP52537.1"/>
    <property type="molecule type" value="Genomic_DNA"/>
</dbReference>
<evidence type="ECO:0000256" key="3">
    <source>
        <dbReference type="ARBA" id="ARBA00022490"/>
    </source>
</evidence>
<feature type="binding site" evidence="12">
    <location>
        <position position="295"/>
    </location>
    <ligand>
        <name>Mg(2+)</name>
        <dbReference type="ChEBI" id="CHEBI:18420"/>
        <label>2</label>
    </ligand>
</feature>
<gene>
    <name evidence="10" type="primary">ddl</name>
    <name evidence="15" type="ORF">SD72_08125</name>
</gene>
<evidence type="ECO:0000256" key="6">
    <source>
        <dbReference type="ARBA" id="ARBA00022840"/>
    </source>
</evidence>
<dbReference type="Pfam" id="PF01820">
    <property type="entry name" value="Dala_Dala_lig_N"/>
    <property type="match status" value="1"/>
</dbReference>
<dbReference type="InterPro" id="IPR005905">
    <property type="entry name" value="D_ala_D_ala"/>
</dbReference>
<dbReference type="InterPro" id="IPR011761">
    <property type="entry name" value="ATP-grasp"/>
</dbReference>
<dbReference type="GO" id="GO:0005524">
    <property type="term" value="F:ATP binding"/>
    <property type="evidence" value="ECO:0007669"/>
    <property type="project" value="UniProtKB-UniRule"/>
</dbReference>
<feature type="active site" evidence="11">
    <location>
        <position position="304"/>
    </location>
</feature>
<feature type="binding site" evidence="12">
    <location>
        <position position="293"/>
    </location>
    <ligand>
        <name>Mg(2+)</name>
        <dbReference type="ChEBI" id="CHEBI:18420"/>
        <label>2</label>
    </ligand>
</feature>
<dbReference type="InterPro" id="IPR000291">
    <property type="entry name" value="D-Ala_lig_Van_CS"/>
</dbReference>
<keyword evidence="5 13" id="KW-0547">Nucleotide-binding</keyword>
<comment type="caution">
    <text evidence="15">The sequence shown here is derived from an EMBL/GenBank/DDBJ whole genome shotgun (WGS) entry which is preliminary data.</text>
</comment>
<dbReference type="PANTHER" id="PTHR23132:SF23">
    <property type="entry name" value="D-ALANINE--D-ALANINE LIGASE B"/>
    <property type="match status" value="1"/>
</dbReference>
<proteinExistence type="inferred from homology"/>
<keyword evidence="7 10" id="KW-0133">Cell shape</keyword>